<keyword evidence="13" id="KW-1185">Reference proteome</keyword>
<feature type="region of interest" description="Disordered" evidence="9">
    <location>
        <begin position="1396"/>
        <end position="1460"/>
    </location>
</feature>
<sequence>MDSSSAGIDQNFTCVDCEQSERRLALCSTCRAYYCDGCWLRQPVHRPGRAAPNTHEKVDLGLYLRLWSTFNPDPRRQDELHREDEETTWFAVRRGDSTGTNQQKILHDSGRYASLVANGSEGKHLLRFPSIVSFVGQTGAGKSTLLKMLIERQFPWLADEMDKAACEEQFPTPVVGSFENSTVPTSGDVHLYADPSTYFAQCPMFFVDSEGLEGGQLSPVATRTREEDRAASRRMRTGRNRNRLTKTKRWRFSREVSRPIGWMDAPEKDKREFAVTHFYPRILYTFSDVIVFVLRNARTFESAVATRLIDWAAEVLNASTNQPRLPHAIIVLNAADARTNPKEWDVDHATESLLRSVNDSRPSARESERVAKLMKHWDLPEKPVRSLRDLLLCYYSSVRVVYVPDDKQYLRLEEQAGKLYHEIQSTCHASHSSKRQARMRMNADELDELFQAAFEHFSKTLDAPFDLVEAARKNTSIPRDFGGNVTKLAVAVRDVLQKKLSQEGRRGGGRADNNSGEPQVAVKDIFEPLSLMVASCYATDFFEKNYQQSCIKSLQVFYQQFWPCEYEFEGRRGRCVNTFERHQKGHQLRGRQRPGNYVTSCPVQDLLPLWHKWIYNWIAHFQTWLMKGTTRETPEEDLVPQIHQHNMHKFYEQVEGSLSYISHSICLCCLRELPEHPLQCGHVLCTACVKTYGDLEARLEAHSRTGVLKQYGQVSLSKCPLHSPNKKGFEVTEPRIITLKPDWAGVRLLCLDGGGVRGIVELEVLRHIENYLGGHLPIQAFFDLIVGTSTGGIIAAGLGVEDWRVDECIKHFMELSDKAFTRRRFVGIHDLPVLRRAGRKYRTKPFETILQDLFGEDEYLFGGFQADPKRYKTRVALTSTTATGSTAVVMANYNRPEDSPFTEFIRPDRPEDELKIWEAVRATTAAPGFFRPFTKKETGQGFVDGAVYHNNPAYVAFEESRLLWPDVRHCLPDIILSLGTGHNRERTNRVLTGASLSSSSRDTEPMRPPVLLRTTSGGKLKKVSEPDTHGYSEVYQNVKMILARMSNVLNSQLIWDTFKRERTLTTPRHELNSVLGRFQRIDPYLGYEPPALDDKAKMKQLKETVAQRLEYDSFYRRKVRHVAHRLVASSFYFEKLRHDNLGAGWYEFGGRILCRFPNNSDELSHLGAFLRSHRLRTIDGRGRPYLFFRVEEAGRPHSEIELTIEVLNRMAQGQLSIFDLEMVTYRVSNRNAEVTMSLAFWDSEAAKADVLPISGFPRKIVAENNLQASAAGTTNTPKVSADEYWRDMSTDVDTEPAPLNMKEVEGALPNTNMLGISEKEEENASFAERWASRRRALLGNLTIPNQGIGTATGTAMATATTSPAGTGASSSPGGLGSPSSARGIHRLFPSLASIRVHSRSPTGGGGGNHNGVSDDRDSKPGTPIERRTDGFLPLPSPPRREEDVPEPPPLATPSVTGDQPQQDYFQAQVEEEEEEEADEDEMQLNRAIQLSLDHRNNRFTAGGTNLVELQRALALSLLEGGYVPPQLEEDDHEEEEV</sequence>
<feature type="active site" description="Proton acceptor" evidence="8">
    <location>
        <position position="944"/>
    </location>
</feature>
<accession>A0AAN6RZL9</accession>
<feature type="domain" description="PNPLA" evidence="11">
    <location>
        <begin position="749"/>
        <end position="957"/>
    </location>
</feature>
<feature type="region of interest" description="Disordered" evidence="9">
    <location>
        <begin position="1358"/>
        <end position="1383"/>
    </location>
</feature>
<keyword evidence="3 8" id="KW-0378">Hydrolase</keyword>
<keyword evidence="5 8" id="KW-0442">Lipid degradation</keyword>
<dbReference type="InterPro" id="IPR017907">
    <property type="entry name" value="Znf_RING_CS"/>
</dbReference>
<dbReference type="InterPro" id="IPR016035">
    <property type="entry name" value="Acyl_Trfase/lysoPLipase"/>
</dbReference>
<keyword evidence="4" id="KW-0862">Zinc</keyword>
<dbReference type="PANTHER" id="PTHR24185">
    <property type="entry name" value="CALCIUM-INDEPENDENT PHOSPHOLIPASE A2-GAMMA"/>
    <property type="match status" value="1"/>
</dbReference>
<dbReference type="PANTHER" id="PTHR24185:SF1">
    <property type="entry name" value="CALCIUM-INDEPENDENT PHOSPHOLIPASE A2-GAMMA"/>
    <property type="match status" value="1"/>
</dbReference>
<feature type="domain" description="RING-type" evidence="10">
    <location>
        <begin position="666"/>
        <end position="723"/>
    </location>
</feature>
<dbReference type="GO" id="GO:0016042">
    <property type="term" value="P:lipid catabolic process"/>
    <property type="evidence" value="ECO:0007669"/>
    <property type="project" value="UniProtKB-UniRule"/>
</dbReference>
<evidence type="ECO:0000256" key="6">
    <source>
        <dbReference type="ARBA" id="ARBA00023098"/>
    </source>
</evidence>
<dbReference type="PROSITE" id="PS50089">
    <property type="entry name" value="ZF_RING_2"/>
    <property type="match status" value="1"/>
</dbReference>
<dbReference type="CDD" id="cd19757">
    <property type="entry name" value="Bbox1"/>
    <property type="match status" value="1"/>
</dbReference>
<evidence type="ECO:0000259" key="11">
    <source>
        <dbReference type="PROSITE" id="PS51635"/>
    </source>
</evidence>
<keyword evidence="1" id="KW-0479">Metal-binding</keyword>
<proteinExistence type="predicted"/>
<evidence type="ECO:0000256" key="2">
    <source>
        <dbReference type="ARBA" id="ARBA00022771"/>
    </source>
</evidence>
<feature type="compositionally biased region" description="Low complexity" evidence="9">
    <location>
        <begin position="1358"/>
        <end position="1381"/>
    </location>
</feature>
<evidence type="ECO:0000256" key="3">
    <source>
        <dbReference type="ARBA" id="ARBA00022801"/>
    </source>
</evidence>
<evidence type="ECO:0000256" key="7">
    <source>
        <dbReference type="PROSITE-ProRule" id="PRU00175"/>
    </source>
</evidence>
<feature type="region of interest" description="Disordered" evidence="9">
    <location>
        <begin position="994"/>
        <end position="1013"/>
    </location>
</feature>
<reference evidence="13" key="1">
    <citation type="journal article" date="2023" name="Mol. Phylogenet. Evol.">
        <title>Genome-scale phylogeny and comparative genomics of the fungal order Sordariales.</title>
        <authorList>
            <person name="Hensen N."/>
            <person name="Bonometti L."/>
            <person name="Westerberg I."/>
            <person name="Brannstrom I.O."/>
            <person name="Guillou S."/>
            <person name="Cros-Aarteil S."/>
            <person name="Calhoun S."/>
            <person name="Haridas S."/>
            <person name="Kuo A."/>
            <person name="Mondo S."/>
            <person name="Pangilinan J."/>
            <person name="Riley R."/>
            <person name="LaButti K."/>
            <person name="Andreopoulos B."/>
            <person name="Lipzen A."/>
            <person name="Chen C."/>
            <person name="Yan M."/>
            <person name="Daum C."/>
            <person name="Ng V."/>
            <person name="Clum A."/>
            <person name="Steindorff A."/>
            <person name="Ohm R.A."/>
            <person name="Martin F."/>
            <person name="Silar P."/>
            <person name="Natvig D.O."/>
            <person name="Lalanne C."/>
            <person name="Gautier V."/>
            <person name="Ament-Velasquez S.L."/>
            <person name="Kruys A."/>
            <person name="Hutchinson M.I."/>
            <person name="Powell A.J."/>
            <person name="Barry K."/>
            <person name="Miller A.N."/>
            <person name="Grigoriev I.V."/>
            <person name="Debuchy R."/>
            <person name="Gladieux P."/>
            <person name="Hiltunen Thoren M."/>
            <person name="Johannesson H."/>
        </authorList>
    </citation>
    <scope>NUCLEOTIDE SEQUENCE [LARGE SCALE GENOMIC DNA]</scope>
    <source>
        <strain evidence="13">CBS 340.73</strain>
    </source>
</reference>
<dbReference type="GO" id="GO:0016020">
    <property type="term" value="C:membrane"/>
    <property type="evidence" value="ECO:0007669"/>
    <property type="project" value="TreeGrafter"/>
</dbReference>
<feature type="short sequence motif" description="GXSXG" evidence="8">
    <location>
        <begin position="787"/>
        <end position="791"/>
    </location>
</feature>
<evidence type="ECO:0000256" key="4">
    <source>
        <dbReference type="ARBA" id="ARBA00022833"/>
    </source>
</evidence>
<comment type="caution">
    <text evidence="12">The sequence shown here is derived from an EMBL/GenBank/DDBJ whole genome shotgun (WGS) entry which is preliminary data.</text>
</comment>
<evidence type="ECO:0000256" key="8">
    <source>
        <dbReference type="PROSITE-ProRule" id="PRU01161"/>
    </source>
</evidence>
<evidence type="ECO:0000259" key="10">
    <source>
        <dbReference type="PROSITE" id="PS50089"/>
    </source>
</evidence>
<feature type="short sequence motif" description="DGA/G" evidence="8">
    <location>
        <begin position="944"/>
        <end position="946"/>
    </location>
</feature>
<dbReference type="PROSITE" id="PS51635">
    <property type="entry name" value="PNPLA"/>
    <property type="match status" value="1"/>
</dbReference>
<dbReference type="GO" id="GO:0046486">
    <property type="term" value="P:glycerolipid metabolic process"/>
    <property type="evidence" value="ECO:0007669"/>
    <property type="project" value="UniProtKB-ARBA"/>
</dbReference>
<dbReference type="Proteomes" id="UP001303473">
    <property type="component" value="Unassembled WGS sequence"/>
</dbReference>
<feature type="short sequence motif" description="GXGXXG" evidence="8">
    <location>
        <begin position="753"/>
        <end position="758"/>
    </location>
</feature>
<organism evidence="12 13">
    <name type="scientific">Diplogelasinospora grovesii</name>
    <dbReference type="NCBI Taxonomy" id="303347"/>
    <lineage>
        <taxon>Eukaryota</taxon>
        <taxon>Fungi</taxon>
        <taxon>Dikarya</taxon>
        <taxon>Ascomycota</taxon>
        <taxon>Pezizomycotina</taxon>
        <taxon>Sordariomycetes</taxon>
        <taxon>Sordariomycetidae</taxon>
        <taxon>Sordariales</taxon>
        <taxon>Diplogelasinosporaceae</taxon>
        <taxon>Diplogelasinospora</taxon>
    </lineage>
</organism>
<dbReference type="Gene3D" id="3.40.1090.10">
    <property type="entry name" value="Cytosolic phospholipase A2 catalytic domain"/>
    <property type="match status" value="1"/>
</dbReference>
<dbReference type="PROSITE" id="PS00518">
    <property type="entry name" value="ZF_RING_1"/>
    <property type="match status" value="1"/>
</dbReference>
<dbReference type="GO" id="GO:0008270">
    <property type="term" value="F:zinc ion binding"/>
    <property type="evidence" value="ECO:0007669"/>
    <property type="project" value="UniProtKB-KW"/>
</dbReference>
<dbReference type="Pfam" id="PF01734">
    <property type="entry name" value="Patatin"/>
    <property type="match status" value="1"/>
</dbReference>
<dbReference type="InterPro" id="IPR002641">
    <property type="entry name" value="PNPLA_dom"/>
</dbReference>
<evidence type="ECO:0000256" key="5">
    <source>
        <dbReference type="ARBA" id="ARBA00022963"/>
    </source>
</evidence>
<evidence type="ECO:0000313" key="13">
    <source>
        <dbReference type="Proteomes" id="UP001303473"/>
    </source>
</evidence>
<feature type="active site" description="Nucleophile" evidence="8">
    <location>
        <position position="789"/>
    </location>
</feature>
<evidence type="ECO:0000256" key="1">
    <source>
        <dbReference type="ARBA" id="ARBA00022723"/>
    </source>
</evidence>
<dbReference type="GO" id="GO:0047499">
    <property type="term" value="F:calcium-independent phospholipase A2 activity"/>
    <property type="evidence" value="ECO:0007669"/>
    <property type="project" value="TreeGrafter"/>
</dbReference>
<feature type="compositionally biased region" description="Basic and acidic residues" evidence="9">
    <location>
        <begin position="1412"/>
        <end position="1429"/>
    </location>
</feature>
<evidence type="ECO:0008006" key="14">
    <source>
        <dbReference type="Google" id="ProtNLM"/>
    </source>
</evidence>
<gene>
    <name evidence="12" type="ORF">QBC46DRAFT_347432</name>
</gene>
<name>A0AAN6RZL9_9PEZI</name>
<dbReference type="InterPro" id="IPR001841">
    <property type="entry name" value="Znf_RING"/>
</dbReference>
<evidence type="ECO:0000313" key="12">
    <source>
        <dbReference type="EMBL" id="KAK3934638.1"/>
    </source>
</evidence>
<dbReference type="CDD" id="cd07199">
    <property type="entry name" value="Pat17_PNPLA8_PNPLA9_like"/>
    <property type="match status" value="1"/>
</dbReference>
<dbReference type="GO" id="GO:0019369">
    <property type="term" value="P:arachidonate metabolic process"/>
    <property type="evidence" value="ECO:0007669"/>
    <property type="project" value="TreeGrafter"/>
</dbReference>
<dbReference type="SUPFAM" id="SSF52151">
    <property type="entry name" value="FabD/lysophospholipase-like"/>
    <property type="match status" value="1"/>
</dbReference>
<evidence type="ECO:0000256" key="9">
    <source>
        <dbReference type="SAM" id="MobiDB-lite"/>
    </source>
</evidence>
<keyword evidence="6 8" id="KW-0443">Lipid metabolism</keyword>
<dbReference type="EMBL" id="MU853972">
    <property type="protein sequence ID" value="KAK3934638.1"/>
    <property type="molecule type" value="Genomic_DNA"/>
</dbReference>
<keyword evidence="2 7" id="KW-0863">Zinc-finger</keyword>
<protein>
    <recommendedName>
        <fullName evidence="14">PNPLA domain-containing protein</fullName>
    </recommendedName>
</protein>